<keyword evidence="3" id="KW-1185">Reference proteome</keyword>
<feature type="compositionally biased region" description="Basic and acidic residues" evidence="1">
    <location>
        <begin position="41"/>
        <end position="52"/>
    </location>
</feature>
<dbReference type="EMBL" id="FZMO01000330">
    <property type="protein sequence ID" value="SNQ49960.1"/>
    <property type="molecule type" value="Genomic_DNA"/>
</dbReference>
<accession>A0A2I2KWD3</accession>
<evidence type="ECO:0000313" key="3">
    <source>
        <dbReference type="Proteomes" id="UP000234331"/>
    </source>
</evidence>
<gene>
    <name evidence="2" type="ORF">FRACA_3960007</name>
</gene>
<feature type="region of interest" description="Disordered" evidence="1">
    <location>
        <begin position="1"/>
        <end position="110"/>
    </location>
</feature>
<evidence type="ECO:0000256" key="1">
    <source>
        <dbReference type="SAM" id="MobiDB-lite"/>
    </source>
</evidence>
<dbReference type="Proteomes" id="UP000234331">
    <property type="component" value="Unassembled WGS sequence"/>
</dbReference>
<protein>
    <submittedName>
        <fullName evidence="2">Uncharacterized protein</fullName>
    </submittedName>
</protein>
<reference evidence="2 3" key="1">
    <citation type="submission" date="2017-06" db="EMBL/GenBank/DDBJ databases">
        <authorList>
            <person name="Kim H.J."/>
            <person name="Triplett B.A."/>
        </authorList>
    </citation>
    <scope>NUCLEOTIDE SEQUENCE [LARGE SCALE GENOMIC DNA]</scope>
    <source>
        <strain evidence="2">FRACA_ARgP5</strain>
    </source>
</reference>
<feature type="compositionally biased region" description="Low complexity" evidence="1">
    <location>
        <begin position="61"/>
        <end position="71"/>
    </location>
</feature>
<sequence length="110" mass="12055">MKVLPKGRTFQDESAPRASAHWRLFHQPPQPARPRRTRAAAADHPHGRREDILTAFDDSDANGAPPRAWGGRPRGPPWPPWPDQPPGVGRTSSSASPRSSASDHPHVAVR</sequence>
<evidence type="ECO:0000313" key="2">
    <source>
        <dbReference type="EMBL" id="SNQ49960.1"/>
    </source>
</evidence>
<feature type="compositionally biased region" description="Basic and acidic residues" evidence="1">
    <location>
        <begin position="101"/>
        <end position="110"/>
    </location>
</feature>
<feature type="compositionally biased region" description="Pro residues" evidence="1">
    <location>
        <begin position="74"/>
        <end position="85"/>
    </location>
</feature>
<dbReference type="AlphaFoldDB" id="A0A2I2KWD3"/>
<name>A0A2I2KWD3_9ACTN</name>
<proteinExistence type="predicted"/>
<organism evidence="2 3">
    <name type="scientific">Frankia canadensis</name>
    <dbReference type="NCBI Taxonomy" id="1836972"/>
    <lineage>
        <taxon>Bacteria</taxon>
        <taxon>Bacillati</taxon>
        <taxon>Actinomycetota</taxon>
        <taxon>Actinomycetes</taxon>
        <taxon>Frankiales</taxon>
        <taxon>Frankiaceae</taxon>
        <taxon>Frankia</taxon>
    </lineage>
</organism>